<organism evidence="1 2">
    <name type="scientific">Caerostris darwini</name>
    <dbReference type="NCBI Taxonomy" id="1538125"/>
    <lineage>
        <taxon>Eukaryota</taxon>
        <taxon>Metazoa</taxon>
        <taxon>Ecdysozoa</taxon>
        <taxon>Arthropoda</taxon>
        <taxon>Chelicerata</taxon>
        <taxon>Arachnida</taxon>
        <taxon>Araneae</taxon>
        <taxon>Araneomorphae</taxon>
        <taxon>Entelegynae</taxon>
        <taxon>Araneoidea</taxon>
        <taxon>Araneidae</taxon>
        <taxon>Caerostris</taxon>
    </lineage>
</organism>
<evidence type="ECO:0000313" key="2">
    <source>
        <dbReference type="Proteomes" id="UP001054837"/>
    </source>
</evidence>
<sequence>MNSPLTRTNNSSSGAPLIQIFSPFRHHPILDGHWAFNSEERGGRSKSTGIDRNLQVEFENSKHPFNVMNSPLTRINISSSGASLIQIFSPFRHHPLFDGHWAFNSEERGRACRNPQALIVWTPLGRESLLKDSIFCISFVGERTSLARFQD</sequence>
<protein>
    <submittedName>
        <fullName evidence="1">Uncharacterized protein</fullName>
    </submittedName>
</protein>
<accession>A0AAV4PKY3</accession>
<comment type="caution">
    <text evidence="1">The sequence shown here is derived from an EMBL/GenBank/DDBJ whole genome shotgun (WGS) entry which is preliminary data.</text>
</comment>
<dbReference type="Proteomes" id="UP001054837">
    <property type="component" value="Unassembled WGS sequence"/>
</dbReference>
<proteinExistence type="predicted"/>
<keyword evidence="2" id="KW-1185">Reference proteome</keyword>
<dbReference type="EMBL" id="BPLQ01003051">
    <property type="protein sequence ID" value="GIX97615.1"/>
    <property type="molecule type" value="Genomic_DNA"/>
</dbReference>
<evidence type="ECO:0000313" key="1">
    <source>
        <dbReference type="EMBL" id="GIX97615.1"/>
    </source>
</evidence>
<name>A0AAV4PKY3_9ARAC</name>
<dbReference type="AlphaFoldDB" id="A0AAV4PKY3"/>
<gene>
    <name evidence="1" type="ORF">CDAR_219301</name>
</gene>
<reference evidence="1 2" key="1">
    <citation type="submission" date="2021-06" db="EMBL/GenBank/DDBJ databases">
        <title>Caerostris darwini draft genome.</title>
        <authorList>
            <person name="Kono N."/>
            <person name="Arakawa K."/>
        </authorList>
    </citation>
    <scope>NUCLEOTIDE SEQUENCE [LARGE SCALE GENOMIC DNA]</scope>
</reference>